<evidence type="ECO:0000256" key="1">
    <source>
        <dbReference type="SAM" id="Phobius"/>
    </source>
</evidence>
<dbReference type="Gene3D" id="2.30.30.240">
    <property type="entry name" value="PRC-barrel domain"/>
    <property type="match status" value="1"/>
</dbReference>
<dbReference type="STRING" id="1166337.SAMN05192580_0422"/>
<feature type="transmembrane region" description="Helical" evidence="1">
    <location>
        <begin position="55"/>
        <end position="74"/>
    </location>
</feature>
<dbReference type="EMBL" id="FOZG01000001">
    <property type="protein sequence ID" value="SFR79612.1"/>
    <property type="molecule type" value="Genomic_DNA"/>
</dbReference>
<feature type="domain" description="PRC-barrel" evidence="2">
    <location>
        <begin position="98"/>
        <end position="166"/>
    </location>
</feature>
<dbReference type="SUPFAM" id="SSF50346">
    <property type="entry name" value="PRC-barrel domain"/>
    <property type="match status" value="1"/>
</dbReference>
<sequence length="183" mass="19457">MEELAGWIAPAATMIAAMMTAANLGARFTGWGFVVFLVGAIAWVIVGWTSDQQNLLLSNAFLAVVNVVGIWRWLGRKARFDDAAEAAERQSEEADGDDLFAASKFDGMEVVGRDGAVIAHVVDALAQCRGGKITYLLVREGGVVGVGETIRQLGWDKVRVHGKRIETGLDSASLATLPLADAA</sequence>
<dbReference type="Proteomes" id="UP000198824">
    <property type="component" value="Unassembled WGS sequence"/>
</dbReference>
<feature type="transmembrane region" description="Helical" evidence="1">
    <location>
        <begin position="31"/>
        <end position="49"/>
    </location>
</feature>
<dbReference type="RefSeq" id="WP_093309989.1">
    <property type="nucleotide sequence ID" value="NZ_FOZG01000001.1"/>
</dbReference>
<accession>A0A1I6JKV7</accession>
<feature type="transmembrane region" description="Helical" evidence="1">
    <location>
        <begin position="6"/>
        <end position="24"/>
    </location>
</feature>
<keyword evidence="1" id="KW-0812">Transmembrane</keyword>
<keyword evidence="1" id="KW-0472">Membrane</keyword>
<reference evidence="3 4" key="1">
    <citation type="submission" date="2016-10" db="EMBL/GenBank/DDBJ databases">
        <authorList>
            <person name="de Groot N.N."/>
        </authorList>
    </citation>
    <scope>NUCLEOTIDE SEQUENCE [LARGE SCALE GENOMIC DNA]</scope>
    <source>
        <strain evidence="3 4">S5-249</strain>
    </source>
</reference>
<evidence type="ECO:0000313" key="3">
    <source>
        <dbReference type="EMBL" id="SFR79612.1"/>
    </source>
</evidence>
<evidence type="ECO:0000259" key="2">
    <source>
        <dbReference type="Pfam" id="PF05239"/>
    </source>
</evidence>
<organism evidence="3 4">
    <name type="scientific">Sphingomonas jatrophae</name>
    <dbReference type="NCBI Taxonomy" id="1166337"/>
    <lineage>
        <taxon>Bacteria</taxon>
        <taxon>Pseudomonadati</taxon>
        <taxon>Pseudomonadota</taxon>
        <taxon>Alphaproteobacteria</taxon>
        <taxon>Sphingomonadales</taxon>
        <taxon>Sphingomonadaceae</taxon>
        <taxon>Sphingomonas</taxon>
    </lineage>
</organism>
<protein>
    <submittedName>
        <fullName evidence="3">PRC-barrel domain-containing protein</fullName>
    </submittedName>
</protein>
<keyword evidence="1" id="KW-1133">Transmembrane helix</keyword>
<evidence type="ECO:0000313" key="4">
    <source>
        <dbReference type="Proteomes" id="UP000198824"/>
    </source>
</evidence>
<dbReference type="Pfam" id="PF05239">
    <property type="entry name" value="PRC"/>
    <property type="match status" value="1"/>
</dbReference>
<dbReference type="InterPro" id="IPR027275">
    <property type="entry name" value="PRC-brl_dom"/>
</dbReference>
<dbReference type="InterPro" id="IPR011033">
    <property type="entry name" value="PRC_barrel-like_sf"/>
</dbReference>
<gene>
    <name evidence="3" type="ORF">SAMN05192580_0422</name>
</gene>
<dbReference type="AlphaFoldDB" id="A0A1I6JKV7"/>
<proteinExistence type="predicted"/>
<name>A0A1I6JKV7_9SPHN</name>
<keyword evidence="4" id="KW-1185">Reference proteome</keyword>
<dbReference type="OrthoDB" id="7619970at2"/>